<dbReference type="RefSeq" id="WP_188505922.1">
    <property type="nucleotide sequence ID" value="NZ_BMER01000001.1"/>
</dbReference>
<organism evidence="1 2">
    <name type="scientific">Parapedobacter pyrenivorans</name>
    <dbReference type="NCBI Taxonomy" id="1305674"/>
    <lineage>
        <taxon>Bacteria</taxon>
        <taxon>Pseudomonadati</taxon>
        <taxon>Bacteroidota</taxon>
        <taxon>Sphingobacteriia</taxon>
        <taxon>Sphingobacteriales</taxon>
        <taxon>Sphingobacteriaceae</taxon>
        <taxon>Parapedobacter</taxon>
    </lineage>
</organism>
<reference evidence="1" key="2">
    <citation type="submission" date="2020-09" db="EMBL/GenBank/DDBJ databases">
        <authorList>
            <person name="Sun Q."/>
            <person name="Zhou Y."/>
        </authorList>
    </citation>
    <scope>NUCLEOTIDE SEQUENCE</scope>
    <source>
        <strain evidence="1">CGMCC 1.12195</strain>
    </source>
</reference>
<keyword evidence="2" id="KW-1185">Reference proteome</keyword>
<reference evidence="1" key="1">
    <citation type="journal article" date="2014" name="Int. J. Syst. Evol. Microbiol.">
        <title>Complete genome sequence of Corynebacterium casei LMG S-19264T (=DSM 44701T), isolated from a smear-ripened cheese.</title>
        <authorList>
            <consortium name="US DOE Joint Genome Institute (JGI-PGF)"/>
            <person name="Walter F."/>
            <person name="Albersmeier A."/>
            <person name="Kalinowski J."/>
            <person name="Ruckert C."/>
        </authorList>
    </citation>
    <scope>NUCLEOTIDE SEQUENCE</scope>
    <source>
        <strain evidence="1">CGMCC 1.12195</strain>
    </source>
</reference>
<name>A0A917HRF8_9SPHI</name>
<protein>
    <submittedName>
        <fullName evidence="1">Uncharacterized protein</fullName>
    </submittedName>
</protein>
<proteinExistence type="predicted"/>
<evidence type="ECO:0000313" key="2">
    <source>
        <dbReference type="Proteomes" id="UP000660862"/>
    </source>
</evidence>
<comment type="caution">
    <text evidence="1">The sequence shown here is derived from an EMBL/GenBank/DDBJ whole genome shotgun (WGS) entry which is preliminary data.</text>
</comment>
<sequence length="102" mass="12054">MKLIQVFVPLADNKGDHFPESYFNELRSAFKEKFGGVTIFKQMPVEGFWKDADENTEKDRLAIFEVMAEALDTAYWKQLKVQLEKKFSQRDLLIRHWNVKAI</sequence>
<dbReference type="EMBL" id="BMER01000001">
    <property type="protein sequence ID" value="GGG87818.1"/>
    <property type="molecule type" value="Genomic_DNA"/>
</dbReference>
<dbReference type="Proteomes" id="UP000660862">
    <property type="component" value="Unassembled WGS sequence"/>
</dbReference>
<dbReference type="AlphaFoldDB" id="A0A917HRF8"/>
<gene>
    <name evidence="1" type="ORF">GCM10007415_22160</name>
</gene>
<accession>A0A917HRF8</accession>
<evidence type="ECO:0000313" key="1">
    <source>
        <dbReference type="EMBL" id="GGG87818.1"/>
    </source>
</evidence>